<organism evidence="3 4">
    <name type="scientific">Blastopirellula sediminis</name>
    <dbReference type="NCBI Taxonomy" id="2894196"/>
    <lineage>
        <taxon>Bacteria</taxon>
        <taxon>Pseudomonadati</taxon>
        <taxon>Planctomycetota</taxon>
        <taxon>Planctomycetia</taxon>
        <taxon>Pirellulales</taxon>
        <taxon>Pirellulaceae</taxon>
        <taxon>Blastopirellula</taxon>
    </lineage>
</organism>
<dbReference type="RefSeq" id="WP_230218298.1">
    <property type="nucleotide sequence ID" value="NZ_JAJKFT010000004.1"/>
</dbReference>
<comment type="caution">
    <text evidence="3">The sequence shown here is derived from an EMBL/GenBank/DDBJ whole genome shotgun (WGS) entry which is preliminary data.</text>
</comment>
<sequence length="144" mass="16219">MKPRYEFGERVRVTRTVRNDGTFPGMETGTKLVTAGSSGFVRNVGTFLQDQIIYTVHFVEEDLLVGCREEELIPADEVWVETQFEFRDHVITKHRLAIGEELVAEAGSEGEVVKVLRNAPGGPAYHVYLRGRTFQIPETALLPK</sequence>
<dbReference type="AlphaFoldDB" id="A0A9X1ML27"/>
<name>A0A9X1ML27_9BACT</name>
<evidence type="ECO:0000256" key="1">
    <source>
        <dbReference type="ARBA" id="ARBA00008027"/>
    </source>
</evidence>
<dbReference type="InterPro" id="IPR007415">
    <property type="entry name" value="Nitrogenase_MoFe_mat_NifZ"/>
</dbReference>
<dbReference type="Pfam" id="PF04319">
    <property type="entry name" value="NifZ"/>
    <property type="match status" value="1"/>
</dbReference>
<accession>A0A9X1ML27</accession>
<keyword evidence="2" id="KW-0535">Nitrogen fixation</keyword>
<proteinExistence type="inferred from homology"/>
<comment type="similarity">
    <text evidence="1">Belongs to the NifZ family.</text>
</comment>
<evidence type="ECO:0000256" key="2">
    <source>
        <dbReference type="ARBA" id="ARBA00023231"/>
    </source>
</evidence>
<evidence type="ECO:0000313" key="4">
    <source>
        <dbReference type="Proteomes" id="UP001139103"/>
    </source>
</evidence>
<evidence type="ECO:0000313" key="3">
    <source>
        <dbReference type="EMBL" id="MCC9628821.1"/>
    </source>
</evidence>
<protein>
    <submittedName>
        <fullName evidence="3">Nitrogen fixation protein NifZ</fullName>
    </submittedName>
</protein>
<reference evidence="3" key="1">
    <citation type="submission" date="2021-11" db="EMBL/GenBank/DDBJ databases">
        <title>Genome sequence.</title>
        <authorList>
            <person name="Sun Q."/>
        </authorList>
    </citation>
    <scope>NUCLEOTIDE SEQUENCE</scope>
    <source>
        <strain evidence="3">JC732</strain>
    </source>
</reference>
<dbReference type="Proteomes" id="UP001139103">
    <property type="component" value="Unassembled WGS sequence"/>
</dbReference>
<keyword evidence="4" id="KW-1185">Reference proteome</keyword>
<dbReference type="GO" id="GO:0009399">
    <property type="term" value="P:nitrogen fixation"/>
    <property type="evidence" value="ECO:0007669"/>
    <property type="project" value="InterPro"/>
</dbReference>
<gene>
    <name evidence="3" type="ORF">LOC68_10460</name>
</gene>
<dbReference type="EMBL" id="JAJKFT010000004">
    <property type="protein sequence ID" value="MCC9628821.1"/>
    <property type="molecule type" value="Genomic_DNA"/>
</dbReference>